<evidence type="ECO:0000313" key="2">
    <source>
        <dbReference type="EMBL" id="CAK8054328.1"/>
    </source>
</evidence>
<feature type="chain" id="PRO_5046648153" evidence="1">
    <location>
        <begin position="30"/>
        <end position="146"/>
    </location>
</feature>
<reference evidence="2 3" key="1">
    <citation type="submission" date="2024-01" db="EMBL/GenBank/DDBJ databases">
        <authorList>
            <person name="Botero Cardona J."/>
        </authorList>
    </citation>
    <scope>NUCLEOTIDE SEQUENCE [LARGE SCALE GENOMIC DNA]</scope>
    <source>
        <strain evidence="2 3">LMG 33000</strain>
    </source>
</reference>
<dbReference type="RefSeq" id="WP_349641881.1">
    <property type="nucleotide sequence ID" value="NZ_CAWVOH010000002.1"/>
</dbReference>
<protein>
    <submittedName>
        <fullName evidence="2">Uncharacterized protein</fullName>
    </submittedName>
</protein>
<organism evidence="2 3">
    <name type="scientific">Eupransor demetentiae</name>
    <dbReference type="NCBI Taxonomy" id="3109584"/>
    <lineage>
        <taxon>Bacteria</taxon>
        <taxon>Bacillati</taxon>
        <taxon>Bacillota</taxon>
        <taxon>Bacilli</taxon>
        <taxon>Lactobacillales</taxon>
        <taxon>Lactobacillaceae</taxon>
        <taxon>Eupransor</taxon>
    </lineage>
</organism>
<dbReference type="EMBL" id="CAWVOH010000002">
    <property type="protein sequence ID" value="CAK8054328.1"/>
    <property type="molecule type" value="Genomic_DNA"/>
</dbReference>
<accession>A0ABP0EQ25</accession>
<sequence>MKNFVKFAAVTLSAAAALLTGVANKVAHADGAAPTAAMTVAVADVNVPASGEAVDVTRANPQGIFHQGKTAVKYVGGTIVRIYLSRDDAKRAITSGASLAGTFIPAPQVKAAMAVLGVGGQYFPGGIQFDFNPFGFGSKISNVHFQ</sequence>
<comment type="caution">
    <text evidence="2">The sequence shown here is derived from an EMBL/GenBank/DDBJ whole genome shotgun (WGS) entry which is preliminary data.</text>
</comment>
<keyword evidence="3" id="KW-1185">Reference proteome</keyword>
<dbReference type="Proteomes" id="UP001314241">
    <property type="component" value="Unassembled WGS sequence"/>
</dbReference>
<keyword evidence="1" id="KW-0732">Signal</keyword>
<evidence type="ECO:0000256" key="1">
    <source>
        <dbReference type="SAM" id="SignalP"/>
    </source>
</evidence>
<evidence type="ECO:0000313" key="3">
    <source>
        <dbReference type="Proteomes" id="UP001314241"/>
    </source>
</evidence>
<name>A0ABP0EQ25_9LACO</name>
<gene>
    <name evidence="2" type="ORF">R54876_GBNLAHCA_00892</name>
</gene>
<feature type="signal peptide" evidence="1">
    <location>
        <begin position="1"/>
        <end position="29"/>
    </location>
</feature>
<proteinExistence type="predicted"/>